<proteinExistence type="predicted"/>
<dbReference type="GeneID" id="101719745"/>
<dbReference type="GO" id="GO:0036126">
    <property type="term" value="C:sperm flagellum"/>
    <property type="evidence" value="ECO:0007669"/>
    <property type="project" value="UniProtKB-ARBA"/>
</dbReference>
<feature type="region of interest" description="Disordered" evidence="8">
    <location>
        <begin position="484"/>
        <end position="503"/>
    </location>
</feature>
<sequence length="503" mass="57327">MPVLLPPAERCQDTRVGAPAWCEAAQAVTHQAHLATDRCGQEAVTMWQSADSVRDPHVARHLSRAAYIQPWRFRVEMLQGGTTVEKPPPGEGVTLWKSKMKTPAWRTRLPLPLFRDALALQTAEVAQAHARGARLTAARLSRAQQQINEQLRLLQRQREATDHRLSDVRKGVLLNRQSVQLRGYRPEPEKVPDKADSMLTWEKEELRSMKRKMEKDMEKSETLLKSLASCRDTLGFYCKERLQAVELMNQPLDKVLEQAGHHSCVDLSRVPTPRPRGQKTPPPDPLGTYTPECSAALNEAKRLLMESKETLAEMAKNESDVREQQQQISDRVCATLAQKIRETSELKERMNLSLGLMRGTIHRCAKFNQEMYITCGLIKGPLSESHLETREKLNRPLVRVYQRHVGTQLPEASRLAQGTDQLQRHILHMEKNLKELLAERGKLSWSHNCKKIAQEVDHSVIRLRQRQRHPRVCYQELRAQLLLEDGGPRTQAPARSKATGVPK</sequence>
<dbReference type="GO" id="GO:0005737">
    <property type="term" value="C:cytoplasm"/>
    <property type="evidence" value="ECO:0007669"/>
    <property type="project" value="UniProtKB-ARBA"/>
</dbReference>
<keyword evidence="5" id="KW-0206">Cytoskeleton</keyword>
<evidence type="ECO:0000256" key="3">
    <source>
        <dbReference type="ARBA" id="ARBA00022846"/>
    </source>
</evidence>
<comment type="subcellular location">
    <subcellularLocation>
        <location evidence="1">Cytoplasm</location>
        <location evidence="1">Cytoskeleton</location>
        <location evidence="1">Flagellum axoneme</location>
    </subcellularLocation>
</comment>
<evidence type="ECO:0000313" key="9">
    <source>
        <dbReference type="Proteomes" id="UP000694906"/>
    </source>
</evidence>
<evidence type="ECO:0000256" key="1">
    <source>
        <dbReference type="ARBA" id="ARBA00004611"/>
    </source>
</evidence>
<name>A0AAX6QGD2_HETGA</name>
<evidence type="ECO:0000256" key="8">
    <source>
        <dbReference type="SAM" id="MobiDB-lite"/>
    </source>
</evidence>
<evidence type="ECO:0000256" key="6">
    <source>
        <dbReference type="ARBA" id="ARBA00023273"/>
    </source>
</evidence>
<dbReference type="PANTHER" id="PTHR35081">
    <property type="entry name" value="COILED-COIL DOMAIN-CONTAINING PROTEIN 105"/>
    <property type="match status" value="1"/>
</dbReference>
<evidence type="ECO:0000256" key="7">
    <source>
        <dbReference type="SAM" id="Coils"/>
    </source>
</evidence>
<keyword evidence="3" id="KW-0282">Flagellum</keyword>
<dbReference type="Pfam" id="PF03148">
    <property type="entry name" value="Tektin"/>
    <property type="match status" value="1"/>
</dbReference>
<dbReference type="Proteomes" id="UP000694906">
    <property type="component" value="Unplaced"/>
</dbReference>
<keyword evidence="2" id="KW-0963">Cytoplasm</keyword>
<dbReference type="InterPro" id="IPR048256">
    <property type="entry name" value="Tektin-like"/>
</dbReference>
<reference evidence="10" key="1">
    <citation type="submission" date="2025-08" db="UniProtKB">
        <authorList>
            <consortium name="RefSeq"/>
        </authorList>
    </citation>
    <scope>IDENTIFICATION</scope>
</reference>
<organism evidence="9 10">
    <name type="scientific">Heterocephalus glaber</name>
    <name type="common">Naked mole rat</name>
    <dbReference type="NCBI Taxonomy" id="10181"/>
    <lineage>
        <taxon>Eukaryota</taxon>
        <taxon>Metazoa</taxon>
        <taxon>Chordata</taxon>
        <taxon>Craniata</taxon>
        <taxon>Vertebrata</taxon>
        <taxon>Euteleostomi</taxon>
        <taxon>Mammalia</taxon>
        <taxon>Eutheria</taxon>
        <taxon>Euarchontoglires</taxon>
        <taxon>Glires</taxon>
        <taxon>Rodentia</taxon>
        <taxon>Hystricomorpha</taxon>
        <taxon>Bathyergidae</taxon>
        <taxon>Heterocephalus</taxon>
    </lineage>
</organism>
<feature type="region of interest" description="Disordered" evidence="8">
    <location>
        <begin position="266"/>
        <end position="290"/>
    </location>
</feature>
<feature type="coiled-coil region" evidence="7">
    <location>
        <begin position="137"/>
        <end position="164"/>
    </location>
</feature>
<evidence type="ECO:0000256" key="2">
    <source>
        <dbReference type="ARBA" id="ARBA00022490"/>
    </source>
</evidence>
<evidence type="ECO:0000256" key="5">
    <source>
        <dbReference type="ARBA" id="ARBA00023212"/>
    </source>
</evidence>
<accession>A0AAX6QGD2</accession>
<dbReference type="KEGG" id="hgl:101719745"/>
<keyword evidence="6" id="KW-0966">Cell projection</keyword>
<keyword evidence="7" id="KW-0175">Coiled coil</keyword>
<keyword evidence="4" id="KW-0969">Cilium</keyword>
<dbReference type="PANTHER" id="PTHR35081:SF1">
    <property type="entry name" value="COILED-COIL DOMAIN-CONTAINING PROTEIN 105"/>
    <property type="match status" value="1"/>
</dbReference>
<dbReference type="RefSeq" id="XP_004872571.1">
    <property type="nucleotide sequence ID" value="XM_004872514.2"/>
</dbReference>
<dbReference type="CTD" id="126402"/>
<dbReference type="AlphaFoldDB" id="A0AAX6QGD2"/>
<evidence type="ECO:0000313" key="10">
    <source>
        <dbReference type="RefSeq" id="XP_004872571.1"/>
    </source>
</evidence>
<dbReference type="InterPro" id="IPR038949">
    <property type="entry name" value="TEKTL1"/>
</dbReference>
<evidence type="ECO:0000256" key="4">
    <source>
        <dbReference type="ARBA" id="ARBA00023069"/>
    </source>
</evidence>
<gene>
    <name evidence="10" type="primary">Ccdc105</name>
</gene>
<protein>
    <submittedName>
        <fullName evidence="10">Coiled-coil domain-containing protein 105 isoform X1</fullName>
    </submittedName>
</protein>
<keyword evidence="9" id="KW-1185">Reference proteome</keyword>